<accession>A0ABU3D7A9</accession>
<comment type="pathway">
    <text evidence="2">Carbohydrate biosynthesis; gluconeogenesis.</text>
</comment>
<feature type="domain" description="Serine dehydratase beta chain" evidence="13">
    <location>
        <begin position="5"/>
        <end position="156"/>
    </location>
</feature>
<evidence type="ECO:0000256" key="7">
    <source>
        <dbReference type="ARBA" id="ARBA00023004"/>
    </source>
</evidence>
<proteinExistence type="inferred from homology"/>
<keyword evidence="9 11" id="KW-0456">Lyase</keyword>
<comment type="similarity">
    <text evidence="3 11">Belongs to the iron-sulfur dependent L-serine dehydratase family.</text>
</comment>
<dbReference type="PANTHER" id="PTHR30182">
    <property type="entry name" value="L-SERINE DEHYDRATASE"/>
    <property type="match status" value="1"/>
</dbReference>
<evidence type="ECO:0000256" key="2">
    <source>
        <dbReference type="ARBA" id="ARBA00004742"/>
    </source>
</evidence>
<sequence length="474" mass="52435">MECISVFDMLKVGVGPSSSHTLGPWRAAQRWIKELKEKQQFREVEHIHIDLYGSLSLTGKGHATDIATILGLCGHDPVTMDIGIIEQEIESIRNRNILPLNGEKEIDFNIREDVQFNRKFLEFHPNGMTFRATLKNDKKISSSFYSIGGGFVVKKERKNAKKKKAEFDEFPFPIEKGKELLAYCHSENKSISEIVLENEKSMRSEDEINTGLRQVWDVMLESMYIGCHTEGTLPGGLNVKRRAFEMHQRLMGDSKYNNQEDWITAIRNTEVKFRQILKWVSCFALSVNEVNASLGRVVTAPTNGSAGTVPAVMMYYIVIENHNATFEDLKRFMLVAGEIGSLFKKGATISAAMGGCQAEIGVSSAMAAGGLCELLGGTPEQVLMASEIAMEHHLGLTCDPIAGLVQVPCIERNAMGAIKAINAAEIALESDATKAKVSLDKVIETMWDTAKDMNSKYKETSEGGLAVKVNLSDC</sequence>
<evidence type="ECO:0000259" key="13">
    <source>
        <dbReference type="Pfam" id="PF03315"/>
    </source>
</evidence>
<evidence type="ECO:0000256" key="4">
    <source>
        <dbReference type="ARBA" id="ARBA00022432"/>
    </source>
</evidence>
<keyword evidence="4 11" id="KW-0312">Gluconeogenesis</keyword>
<evidence type="ECO:0000256" key="3">
    <source>
        <dbReference type="ARBA" id="ARBA00008636"/>
    </source>
</evidence>
<dbReference type="InterPro" id="IPR029009">
    <property type="entry name" value="ASB_dom_sf"/>
</dbReference>
<name>A0ABU3D7A9_9FLAO</name>
<reference evidence="14 15" key="1">
    <citation type="submission" date="2023-09" db="EMBL/GenBank/DDBJ databases">
        <authorList>
            <person name="Rey-Velasco X."/>
        </authorList>
    </citation>
    <scope>NUCLEOTIDE SEQUENCE [LARGE SCALE GENOMIC DNA]</scope>
    <source>
        <strain evidence="14 15">F117</strain>
    </source>
</reference>
<evidence type="ECO:0000256" key="1">
    <source>
        <dbReference type="ARBA" id="ARBA00001966"/>
    </source>
</evidence>
<keyword evidence="7 11" id="KW-0408">Iron</keyword>
<dbReference type="Pfam" id="PF03313">
    <property type="entry name" value="SDH_alpha"/>
    <property type="match status" value="1"/>
</dbReference>
<dbReference type="RefSeq" id="WP_311503738.1">
    <property type="nucleotide sequence ID" value="NZ_JAVRHK010000009.1"/>
</dbReference>
<evidence type="ECO:0000256" key="8">
    <source>
        <dbReference type="ARBA" id="ARBA00023014"/>
    </source>
</evidence>
<dbReference type="InterPro" id="IPR005131">
    <property type="entry name" value="Ser_deHydtase_bsu"/>
</dbReference>
<dbReference type="Pfam" id="PF03315">
    <property type="entry name" value="SDH_beta"/>
    <property type="match status" value="1"/>
</dbReference>
<keyword evidence="5 11" id="KW-0004">4Fe-4S</keyword>
<evidence type="ECO:0000256" key="5">
    <source>
        <dbReference type="ARBA" id="ARBA00022485"/>
    </source>
</evidence>
<dbReference type="InterPro" id="IPR051318">
    <property type="entry name" value="Fe-S_L-Ser"/>
</dbReference>
<dbReference type="GO" id="GO:0003941">
    <property type="term" value="F:L-serine ammonia-lyase activity"/>
    <property type="evidence" value="ECO:0007669"/>
    <property type="project" value="UniProtKB-EC"/>
</dbReference>
<evidence type="ECO:0000256" key="11">
    <source>
        <dbReference type="RuleBase" id="RU366059"/>
    </source>
</evidence>
<dbReference type="Proteomes" id="UP001262582">
    <property type="component" value="Unassembled WGS sequence"/>
</dbReference>
<evidence type="ECO:0000256" key="6">
    <source>
        <dbReference type="ARBA" id="ARBA00022723"/>
    </source>
</evidence>
<evidence type="ECO:0000313" key="14">
    <source>
        <dbReference type="EMBL" id="MDT0677394.1"/>
    </source>
</evidence>
<dbReference type="EMBL" id="JAVRHK010000009">
    <property type="protein sequence ID" value="MDT0677394.1"/>
    <property type="molecule type" value="Genomic_DNA"/>
</dbReference>
<evidence type="ECO:0000313" key="15">
    <source>
        <dbReference type="Proteomes" id="UP001262582"/>
    </source>
</evidence>
<dbReference type="InterPro" id="IPR005130">
    <property type="entry name" value="Ser_deHydtase-like_asu"/>
</dbReference>
<keyword evidence="15" id="KW-1185">Reference proteome</keyword>
<dbReference type="Gene3D" id="3.30.1330.90">
    <property type="entry name" value="D-3-phosphoglycerate dehydrogenase, domain 3"/>
    <property type="match status" value="1"/>
</dbReference>
<dbReference type="PANTHER" id="PTHR30182:SF1">
    <property type="entry name" value="L-SERINE DEHYDRATASE 1"/>
    <property type="match status" value="1"/>
</dbReference>
<comment type="cofactor">
    <cofactor evidence="1 11">
        <name>[4Fe-4S] cluster</name>
        <dbReference type="ChEBI" id="CHEBI:49883"/>
    </cofactor>
</comment>
<gene>
    <name evidence="14" type="ORF">RM539_12480</name>
</gene>
<evidence type="ECO:0000259" key="12">
    <source>
        <dbReference type="Pfam" id="PF03313"/>
    </source>
</evidence>
<evidence type="ECO:0000256" key="9">
    <source>
        <dbReference type="ARBA" id="ARBA00023239"/>
    </source>
</evidence>
<dbReference type="EC" id="4.3.1.17" evidence="11"/>
<dbReference type="InterPro" id="IPR004644">
    <property type="entry name" value="Fe-S_L-Ser_mono"/>
</dbReference>
<dbReference type="SUPFAM" id="SSF143548">
    <property type="entry name" value="Serine metabolism enzymes domain"/>
    <property type="match status" value="1"/>
</dbReference>
<keyword evidence="8 11" id="KW-0411">Iron-sulfur</keyword>
<keyword evidence="6 11" id="KW-0479">Metal-binding</keyword>
<organism evidence="14 15">
    <name type="scientific">Autumnicola musiva</name>
    <dbReference type="NCBI Taxonomy" id="3075589"/>
    <lineage>
        <taxon>Bacteria</taxon>
        <taxon>Pseudomonadati</taxon>
        <taxon>Bacteroidota</taxon>
        <taxon>Flavobacteriia</taxon>
        <taxon>Flavobacteriales</taxon>
        <taxon>Flavobacteriaceae</taxon>
        <taxon>Autumnicola</taxon>
    </lineage>
</organism>
<protein>
    <recommendedName>
        <fullName evidence="11">L-serine dehydratase</fullName>
        <ecNumber evidence="11">4.3.1.17</ecNumber>
    </recommendedName>
</protein>
<comment type="catalytic activity">
    <reaction evidence="10 11">
        <text>L-serine = pyruvate + NH4(+)</text>
        <dbReference type="Rhea" id="RHEA:19169"/>
        <dbReference type="ChEBI" id="CHEBI:15361"/>
        <dbReference type="ChEBI" id="CHEBI:28938"/>
        <dbReference type="ChEBI" id="CHEBI:33384"/>
        <dbReference type="EC" id="4.3.1.17"/>
    </reaction>
</comment>
<comment type="caution">
    <text evidence="14">The sequence shown here is derived from an EMBL/GenBank/DDBJ whole genome shotgun (WGS) entry which is preliminary data.</text>
</comment>
<feature type="domain" description="Serine dehydratase-like alpha subunit" evidence="12">
    <location>
        <begin position="187"/>
        <end position="466"/>
    </location>
</feature>
<evidence type="ECO:0000256" key="10">
    <source>
        <dbReference type="ARBA" id="ARBA00049406"/>
    </source>
</evidence>
<dbReference type="NCBIfam" id="TIGR00720">
    <property type="entry name" value="sda_mono"/>
    <property type="match status" value="1"/>
</dbReference>